<dbReference type="InterPro" id="IPR006654">
    <property type="entry name" value="Trp_synth_beta"/>
</dbReference>
<reference evidence="15 16" key="1">
    <citation type="journal article" date="2014" name="PLoS Genet.">
        <title>Phylogenetically driven sequencing of extremely halophilic archaea reveals strategies for static and dynamic osmo-response.</title>
        <authorList>
            <person name="Becker E.A."/>
            <person name="Seitzer P.M."/>
            <person name="Tritt A."/>
            <person name="Larsen D."/>
            <person name="Krusor M."/>
            <person name="Yao A.I."/>
            <person name="Wu D."/>
            <person name="Madern D."/>
            <person name="Eisen J.A."/>
            <person name="Darling A.E."/>
            <person name="Facciotti M.T."/>
        </authorList>
    </citation>
    <scope>NUCLEOTIDE SEQUENCE [LARGE SCALE GENOMIC DNA]</scope>
    <source>
        <strain evidence="15 16">JCM 14624</strain>
    </source>
</reference>
<keyword evidence="10 12" id="KW-0456">Lyase</keyword>
<evidence type="ECO:0000256" key="2">
    <source>
        <dbReference type="ARBA" id="ARBA00002786"/>
    </source>
</evidence>
<dbReference type="InterPro" id="IPR023026">
    <property type="entry name" value="Trp_synth_beta/beta-like"/>
</dbReference>
<dbReference type="PROSITE" id="PS00168">
    <property type="entry name" value="TRP_SYNTHASE_BETA"/>
    <property type="match status" value="1"/>
</dbReference>
<dbReference type="CDD" id="cd06446">
    <property type="entry name" value="Trp-synth_B"/>
    <property type="match status" value="1"/>
</dbReference>
<comment type="function">
    <text evidence="2 12">The beta subunit is responsible for the synthesis of L-tryptophan from indole and L-serine.</text>
</comment>
<keyword evidence="9 12" id="KW-0057">Aromatic amino acid biosynthesis</keyword>
<dbReference type="RefSeq" id="WP_007703316.1">
    <property type="nucleotide sequence ID" value="NZ_AOIQ01000021.1"/>
</dbReference>
<dbReference type="InterPro" id="IPR001926">
    <property type="entry name" value="TrpB-like_PALP"/>
</dbReference>
<comment type="cofactor">
    <cofactor evidence="1 12">
        <name>pyridoxal 5'-phosphate</name>
        <dbReference type="ChEBI" id="CHEBI:597326"/>
    </cofactor>
</comment>
<dbReference type="PANTHER" id="PTHR48077:SF3">
    <property type="entry name" value="TRYPTOPHAN SYNTHASE"/>
    <property type="match status" value="1"/>
</dbReference>
<dbReference type="PIRSF" id="PIRSF001413">
    <property type="entry name" value="Trp_syn_beta"/>
    <property type="match status" value="1"/>
</dbReference>
<dbReference type="SUPFAM" id="SSF53686">
    <property type="entry name" value="Tryptophan synthase beta subunit-like PLP-dependent enzymes"/>
    <property type="match status" value="1"/>
</dbReference>
<protein>
    <recommendedName>
        <fullName evidence="12">Tryptophan synthase beta chain</fullName>
        <ecNumber evidence="12">4.2.1.20</ecNumber>
    </recommendedName>
</protein>
<keyword evidence="16" id="KW-1185">Reference proteome</keyword>
<comment type="pathway">
    <text evidence="3 12">Amino-acid biosynthesis; L-tryptophan biosynthesis; L-tryptophan from chorismate: step 5/5.</text>
</comment>
<evidence type="ECO:0000256" key="10">
    <source>
        <dbReference type="ARBA" id="ARBA00023239"/>
    </source>
</evidence>
<comment type="caution">
    <text evidence="15">The sequence shown here is derived from an EMBL/GenBank/DDBJ whole genome shotgun (WGS) entry which is preliminary data.</text>
</comment>
<evidence type="ECO:0000256" key="12">
    <source>
        <dbReference type="HAMAP-Rule" id="MF_00133"/>
    </source>
</evidence>
<dbReference type="Pfam" id="PF00291">
    <property type="entry name" value="PALP"/>
    <property type="match status" value="1"/>
</dbReference>
<evidence type="ECO:0000313" key="16">
    <source>
        <dbReference type="Proteomes" id="UP000011560"/>
    </source>
</evidence>
<dbReference type="NCBIfam" id="TIGR00263">
    <property type="entry name" value="trpB"/>
    <property type="match status" value="1"/>
</dbReference>
<evidence type="ECO:0000256" key="3">
    <source>
        <dbReference type="ARBA" id="ARBA00004733"/>
    </source>
</evidence>
<feature type="compositionally biased region" description="Polar residues" evidence="13">
    <location>
        <begin position="1"/>
        <end position="10"/>
    </location>
</feature>
<comment type="similarity">
    <text evidence="4 12">Belongs to the TrpB family.</text>
</comment>
<comment type="catalytic activity">
    <reaction evidence="11 12">
        <text>(1S,2R)-1-C-(indol-3-yl)glycerol 3-phosphate + L-serine = D-glyceraldehyde 3-phosphate + L-tryptophan + H2O</text>
        <dbReference type="Rhea" id="RHEA:10532"/>
        <dbReference type="ChEBI" id="CHEBI:15377"/>
        <dbReference type="ChEBI" id="CHEBI:33384"/>
        <dbReference type="ChEBI" id="CHEBI:57912"/>
        <dbReference type="ChEBI" id="CHEBI:58866"/>
        <dbReference type="ChEBI" id="CHEBI:59776"/>
        <dbReference type="EC" id="4.2.1.20"/>
    </reaction>
</comment>
<dbReference type="OrthoDB" id="371827at2157"/>
<sequence>MTDSVHSGTSGADDEVTTSDGRFGGYGGQYVPEALVPALSELADAYQRYVIDNEDGFRDELREHLRTFAGRPTPLQRADRLSERYNREIYLKREDLVHGGAHKLNNALGQVLLAKYMGKERVIAETGAGQHGTATAMAAAHLDVPCEIYMGRTDVNRQRPNVYRMRMSGAEVTPVDAGSATLKEAINETMRDWAGSVETTHYAVGSVVGPHPFPAMVRDFQAVIGEELRAQIRDEIGRLPDSVVACAGGGSNTMGTFDAFVDLAERRAADDSRGRSPQEGTEGVALHAVEAGGSRLGVDEETGVAPNSASLSTGTDGVLHGALTKLLQTANGQVVESHSVSAGLDYAGVGPELANLVERGRVTPATVDDRAALEAFHRLSRLEGIIPALESSHALGYIEECLGANSGTSSAGADDDLGEVIIVTVSGRGDKDLETVLEETERRDLEAAPDVEVFDG</sequence>
<feature type="modified residue" description="N6-(pyridoxal phosphate)lysine" evidence="12">
    <location>
        <position position="103"/>
    </location>
</feature>
<proteinExistence type="inferred from homology"/>
<keyword evidence="8 12" id="KW-0663">Pyridoxal phosphate</keyword>
<dbReference type="EMBL" id="AOIQ01000021">
    <property type="protein sequence ID" value="ELZ08239.1"/>
    <property type="molecule type" value="Genomic_DNA"/>
</dbReference>
<dbReference type="Gene3D" id="3.40.50.1100">
    <property type="match status" value="2"/>
</dbReference>
<dbReference type="AlphaFoldDB" id="M0BF08"/>
<evidence type="ECO:0000313" key="15">
    <source>
        <dbReference type="EMBL" id="ELZ08239.1"/>
    </source>
</evidence>
<dbReference type="Proteomes" id="UP000011560">
    <property type="component" value="Unassembled WGS sequence"/>
</dbReference>
<evidence type="ECO:0000256" key="4">
    <source>
        <dbReference type="ARBA" id="ARBA00009982"/>
    </source>
</evidence>
<evidence type="ECO:0000256" key="5">
    <source>
        <dbReference type="ARBA" id="ARBA00011270"/>
    </source>
</evidence>
<dbReference type="InterPro" id="IPR006653">
    <property type="entry name" value="Trp_synth_b_CS"/>
</dbReference>
<keyword evidence="6 12" id="KW-0028">Amino-acid biosynthesis</keyword>
<evidence type="ECO:0000256" key="6">
    <source>
        <dbReference type="ARBA" id="ARBA00022605"/>
    </source>
</evidence>
<dbReference type="InterPro" id="IPR036052">
    <property type="entry name" value="TrpB-like_PALP_sf"/>
</dbReference>
<feature type="domain" description="Tryptophan synthase beta chain-like PALP" evidence="14">
    <location>
        <begin position="68"/>
        <end position="398"/>
    </location>
</feature>
<dbReference type="HAMAP" id="MF_00133">
    <property type="entry name" value="Trp_synth_beta"/>
    <property type="match status" value="1"/>
</dbReference>
<dbReference type="GO" id="GO:0004834">
    <property type="term" value="F:tryptophan synthase activity"/>
    <property type="evidence" value="ECO:0007669"/>
    <property type="project" value="UniProtKB-UniRule"/>
</dbReference>
<dbReference type="FunFam" id="3.40.50.1100:FF:000004">
    <property type="entry name" value="Tryptophan synthase beta chain"/>
    <property type="match status" value="1"/>
</dbReference>
<evidence type="ECO:0000256" key="8">
    <source>
        <dbReference type="ARBA" id="ARBA00022898"/>
    </source>
</evidence>
<name>M0BF08_9EURY</name>
<dbReference type="PATRIC" id="fig|1227490.4.peg.2624"/>
<dbReference type="GO" id="GO:0005737">
    <property type="term" value="C:cytoplasm"/>
    <property type="evidence" value="ECO:0007669"/>
    <property type="project" value="TreeGrafter"/>
</dbReference>
<dbReference type="EC" id="4.2.1.20" evidence="12"/>
<evidence type="ECO:0000256" key="7">
    <source>
        <dbReference type="ARBA" id="ARBA00022822"/>
    </source>
</evidence>
<comment type="subunit">
    <text evidence="5 12">Tetramer of two alpha and two beta chains.</text>
</comment>
<organism evidence="15 16">
    <name type="scientific">Halovivax asiaticus JCM 14624</name>
    <dbReference type="NCBI Taxonomy" id="1227490"/>
    <lineage>
        <taxon>Archaea</taxon>
        <taxon>Methanobacteriati</taxon>
        <taxon>Methanobacteriota</taxon>
        <taxon>Stenosarchaea group</taxon>
        <taxon>Halobacteria</taxon>
        <taxon>Halobacteriales</taxon>
        <taxon>Natrialbaceae</taxon>
        <taxon>Halovivax</taxon>
    </lineage>
</organism>
<dbReference type="UniPathway" id="UPA00035">
    <property type="reaction ID" value="UER00044"/>
</dbReference>
<evidence type="ECO:0000256" key="9">
    <source>
        <dbReference type="ARBA" id="ARBA00023141"/>
    </source>
</evidence>
<evidence type="ECO:0000256" key="1">
    <source>
        <dbReference type="ARBA" id="ARBA00001933"/>
    </source>
</evidence>
<accession>M0BF08</accession>
<evidence type="ECO:0000256" key="13">
    <source>
        <dbReference type="SAM" id="MobiDB-lite"/>
    </source>
</evidence>
<keyword evidence="7 12" id="KW-0822">Tryptophan biosynthesis</keyword>
<feature type="region of interest" description="Disordered" evidence="13">
    <location>
        <begin position="1"/>
        <end position="23"/>
    </location>
</feature>
<evidence type="ECO:0000256" key="11">
    <source>
        <dbReference type="ARBA" id="ARBA00049047"/>
    </source>
</evidence>
<dbReference type="STRING" id="1227490.C479_12908"/>
<dbReference type="FunFam" id="3.40.50.1100:FF:000001">
    <property type="entry name" value="Tryptophan synthase beta chain"/>
    <property type="match status" value="1"/>
</dbReference>
<evidence type="ECO:0000259" key="14">
    <source>
        <dbReference type="Pfam" id="PF00291"/>
    </source>
</evidence>
<gene>
    <name evidence="12" type="primary">trpB</name>
    <name evidence="15" type="ORF">C479_12908</name>
</gene>
<dbReference type="PANTHER" id="PTHR48077">
    <property type="entry name" value="TRYPTOPHAN SYNTHASE-RELATED"/>
    <property type="match status" value="1"/>
</dbReference>